<dbReference type="EMBL" id="LNXU01000002">
    <property type="protein sequence ID" value="KTC77167.1"/>
    <property type="molecule type" value="Genomic_DNA"/>
</dbReference>
<sequence length="273" mass="31507">MDIKDHWDHNARMPLLFIGHGCPMNAIQTNKFTLSLQALGNKIPQPKAIVCISAHWLTTGTWVTHMLSPRTIHDFYCFPKKLFKVVYPAPGSPETAELIKTLVTETSINLDDEQWGLDHGTWSVMRHIYPRANIPIVQLSIDIEKPEEFHYQMGQQLYLLRERDILIVSSGNLVHNLSKVSWECKSKPYDWAIEFDEWIKEKLIRRDFVALINHYGNTLAGKLSVPTCDHYYPLLYILGAARSEDELVFIYEGIENSSVSMRTFFLGMNLNKQ</sequence>
<evidence type="ECO:0000256" key="4">
    <source>
        <dbReference type="ARBA" id="ARBA00022833"/>
    </source>
</evidence>
<keyword evidence="7" id="KW-0223">Dioxygenase</keyword>
<proteinExistence type="inferred from homology"/>
<dbReference type="RefSeq" id="WP_058457832.1">
    <property type="nucleotide sequence ID" value="NZ_CAAAIY010000003.1"/>
</dbReference>
<name>A0A0W0S0Y3_LEGBO</name>
<dbReference type="GO" id="GO:0008270">
    <property type="term" value="F:zinc ion binding"/>
    <property type="evidence" value="ECO:0007669"/>
    <property type="project" value="InterPro"/>
</dbReference>
<dbReference type="GO" id="GO:0008198">
    <property type="term" value="F:ferrous iron binding"/>
    <property type="evidence" value="ECO:0007669"/>
    <property type="project" value="InterPro"/>
</dbReference>
<dbReference type="PANTHER" id="PTHR30096">
    <property type="entry name" value="4,5-DOPA DIOXYGENASE EXTRADIOL-LIKE PROTEIN"/>
    <property type="match status" value="1"/>
</dbReference>
<dbReference type="PATRIC" id="fig|447.4.peg.128"/>
<evidence type="ECO:0000256" key="1">
    <source>
        <dbReference type="ARBA" id="ARBA00001947"/>
    </source>
</evidence>
<dbReference type="InterPro" id="IPR014436">
    <property type="entry name" value="Extradiol_dOase_DODA"/>
</dbReference>
<evidence type="ECO:0000256" key="2">
    <source>
        <dbReference type="ARBA" id="ARBA00007581"/>
    </source>
</evidence>
<dbReference type="PANTHER" id="PTHR30096:SF0">
    <property type="entry name" value="4,5-DOPA DIOXYGENASE EXTRADIOL-LIKE PROTEIN"/>
    <property type="match status" value="1"/>
</dbReference>
<dbReference type="InterPro" id="IPR004183">
    <property type="entry name" value="Xdiol_dOase_suB"/>
</dbReference>
<keyword evidence="5" id="KW-0560">Oxidoreductase</keyword>
<evidence type="ECO:0000256" key="3">
    <source>
        <dbReference type="ARBA" id="ARBA00022723"/>
    </source>
</evidence>
<keyword evidence="3" id="KW-0479">Metal-binding</keyword>
<evidence type="ECO:0000313" key="7">
    <source>
        <dbReference type="EMBL" id="KTC77167.1"/>
    </source>
</evidence>
<comment type="similarity">
    <text evidence="2">Belongs to the DODA-type extradiol aromatic ring-opening dioxygenase family.</text>
</comment>
<keyword evidence="4" id="KW-0862">Zinc</keyword>
<reference evidence="7 8" key="1">
    <citation type="submission" date="2015-11" db="EMBL/GenBank/DDBJ databases">
        <title>Genomic analysis of 38 Legionella species identifies large and diverse effector repertoires.</title>
        <authorList>
            <person name="Burstein D."/>
            <person name="Amaro F."/>
            <person name="Zusman T."/>
            <person name="Lifshitz Z."/>
            <person name="Cohen O."/>
            <person name="Gilbert J.A."/>
            <person name="Pupko T."/>
            <person name="Shuman H.A."/>
            <person name="Segal G."/>
        </authorList>
    </citation>
    <scope>NUCLEOTIDE SEQUENCE [LARGE SCALE GENOMIC DNA]</scope>
    <source>
        <strain evidence="7 8">WIGA</strain>
    </source>
</reference>
<dbReference type="NCBIfam" id="NF007914">
    <property type="entry name" value="PRK10628.1"/>
    <property type="match status" value="1"/>
</dbReference>
<dbReference type="SUPFAM" id="SSF53213">
    <property type="entry name" value="LigB-like"/>
    <property type="match status" value="1"/>
</dbReference>
<dbReference type="AlphaFoldDB" id="A0A0W0S0Y3"/>
<dbReference type="STRING" id="447.Lboz_0120"/>
<evidence type="ECO:0000259" key="6">
    <source>
        <dbReference type="Pfam" id="PF02900"/>
    </source>
</evidence>
<dbReference type="Gene3D" id="3.40.830.10">
    <property type="entry name" value="LigB-like"/>
    <property type="match status" value="1"/>
</dbReference>
<evidence type="ECO:0000256" key="5">
    <source>
        <dbReference type="ARBA" id="ARBA00023002"/>
    </source>
</evidence>
<comment type="cofactor">
    <cofactor evidence="1">
        <name>Zn(2+)</name>
        <dbReference type="ChEBI" id="CHEBI:29105"/>
    </cofactor>
</comment>
<dbReference type="PIRSF" id="PIRSF006157">
    <property type="entry name" value="Doxgns_DODA"/>
    <property type="match status" value="1"/>
</dbReference>
<evidence type="ECO:0000313" key="8">
    <source>
        <dbReference type="Proteomes" id="UP000054695"/>
    </source>
</evidence>
<gene>
    <name evidence="7" type="primary">zupT</name>
    <name evidence="7" type="ORF">Lboz_0120</name>
</gene>
<keyword evidence="8" id="KW-1185">Reference proteome</keyword>
<dbReference type="GO" id="GO:0016702">
    <property type="term" value="F:oxidoreductase activity, acting on single donors with incorporation of molecular oxygen, incorporation of two atoms of oxygen"/>
    <property type="evidence" value="ECO:0007669"/>
    <property type="project" value="UniProtKB-ARBA"/>
</dbReference>
<feature type="domain" description="Extradiol ring-cleavage dioxygenase class III enzyme subunit B" evidence="6">
    <location>
        <begin position="42"/>
        <end position="243"/>
    </location>
</feature>
<accession>A0A0W0S0Y3</accession>
<dbReference type="Proteomes" id="UP000054695">
    <property type="component" value="Unassembled WGS sequence"/>
</dbReference>
<organism evidence="7 8">
    <name type="scientific">Legionella bozemanae</name>
    <name type="common">Fluoribacter bozemanae</name>
    <dbReference type="NCBI Taxonomy" id="447"/>
    <lineage>
        <taxon>Bacteria</taxon>
        <taxon>Pseudomonadati</taxon>
        <taxon>Pseudomonadota</taxon>
        <taxon>Gammaproteobacteria</taxon>
        <taxon>Legionellales</taxon>
        <taxon>Legionellaceae</taxon>
        <taxon>Legionella</taxon>
    </lineage>
</organism>
<comment type="caution">
    <text evidence="7">The sequence shown here is derived from an EMBL/GenBank/DDBJ whole genome shotgun (WGS) entry which is preliminary data.</text>
</comment>
<dbReference type="Pfam" id="PF02900">
    <property type="entry name" value="LigB"/>
    <property type="match status" value="1"/>
</dbReference>
<dbReference type="CDD" id="cd07363">
    <property type="entry name" value="45_DOPA_Dioxygenase"/>
    <property type="match status" value="1"/>
</dbReference>
<protein>
    <submittedName>
        <fullName evidence="7">Dioxygenase</fullName>
    </submittedName>
</protein>